<dbReference type="eggNOG" id="COG1361">
    <property type="taxonomic scope" value="Bacteria"/>
</dbReference>
<feature type="domain" description="DUF7927" evidence="3">
    <location>
        <begin position="1106"/>
        <end position="1236"/>
    </location>
</feature>
<dbReference type="EMBL" id="AP008957">
    <property type="protein sequence ID" value="BAH36673.1"/>
    <property type="molecule type" value="Genomic_DNA"/>
</dbReference>
<dbReference type="SUPFAM" id="SSF49401">
    <property type="entry name" value="Bacterial adhesins"/>
    <property type="match status" value="5"/>
</dbReference>
<dbReference type="NCBIfam" id="TIGR04226">
    <property type="entry name" value="RrgB_K2N_iso_D2"/>
    <property type="match status" value="7"/>
</dbReference>
<feature type="region of interest" description="Disordered" evidence="1">
    <location>
        <begin position="2156"/>
        <end position="2176"/>
    </location>
</feature>
<keyword evidence="2" id="KW-0472">Membrane</keyword>
<dbReference type="InterPro" id="IPR008966">
    <property type="entry name" value="Adhesion_dom_sf"/>
</dbReference>
<feature type="region of interest" description="Disordered" evidence="1">
    <location>
        <begin position="2070"/>
        <end position="2143"/>
    </location>
</feature>
<feature type="compositionally biased region" description="Low complexity" evidence="1">
    <location>
        <begin position="2074"/>
        <end position="2136"/>
    </location>
</feature>
<feature type="domain" description="DUF7927" evidence="3">
    <location>
        <begin position="1936"/>
        <end position="2071"/>
    </location>
</feature>
<dbReference type="KEGG" id="rer:RER_59650"/>
<feature type="compositionally biased region" description="Pro residues" evidence="1">
    <location>
        <begin position="2219"/>
        <end position="2238"/>
    </location>
</feature>
<feature type="region of interest" description="Disordered" evidence="1">
    <location>
        <begin position="2210"/>
        <end position="2254"/>
    </location>
</feature>
<dbReference type="HOGENOM" id="CLU_230263_0_0_11"/>
<sequence>MPNDIPPTRSALFTAGLPPWVRAWTVVWTAIALILGISGATAVVASAQPAATLGGPVQAQTPARAAVLPDEQPAKGCAFSAPNTGPFSQNICWIDMSALNEAAATSAAGQSMEIQLTEGYKINFKAFLTDSVAGKTHQGVEAKALPTLSYSALGTSAYTGVPSTIKPAIYQKSSVNGQSGGTVSLKNIVMTGPNGTVYNYGLVAADAESTDANTSTDKEFLTFNSDKPLRQIARTVGVDEPGYPGIRACDGGLTAMPATTVRCDSWNLVNNQEYSPGTLVVASTAPTNFAATFGNTVLATSRQGLAFGVLLSKVKIDKDLTRVTPGDDFTIGMSTGHHANAGAAAATEIKSTTTGATDTTASTGWRTLLADTTPTPVTFWEKPTTSATKTANYATSWDCQVNGVTQALRVGDVAQAALTPGDNVYCKVKNTPVLVKKSSSPPTGEAVNIGQTITYTLNFENPGTAPATIDYTDFLADVIDDGTVAVGAATGGLTAALNGTDKIKVGGTLPAGGKGTVTYTVTVKDGGNKVLNNYLVPGTTTPPTTCDPATNLCTTHPMPGFTVAKTAVPATGSTVQAGDTITYTVTGANTGKTALTPATIKDDLSAVLNNAAVVPGSLKATVDGAAVAAPTLSGSILSWSANLQAGKSVVLTYQVKVNAGVAAGTVLNNKVTGTAKPPTGPDITPPTVETNHSVPGFKLEKTADPISGSTVQAGESIKYTVTGTNTGKTKLDPVKINDDLGAVLNNAAVVPGSLKATVDGAPAADPTLSGTTLSWTGFLEAGKSVVLTYEVKVNDGVAAGTVLNNKVTGTAKPPTGPEITPPSVETNHLVPGFTVAKTADPVSGTNVAAGQTITYTVTGANTGKTTLDPVVLTDDLSKVLDNAALVDGSLKATVDGAPATVPTLSGTMLSWTGALEAGKSVVLTYQVKINDGVAGGVLVNNKVTGTAKPPTGPEITPPPVTTEHPVVSPKIAVVKSSDPVSGSNVVAGQDIKYTLTFTNTGNGAGEVAYFDDLRQVVDKGALSGLTGDAPLAATMVGTDGFSVTGTLAAGETKTVTYSVKVNADVVGGVFVNNFVVPGTTPPVDPPEVCDPATQLCTTHPVVSPKIAVVKSSDPVSGSNVVAGQDIKYTLTFTNTGNGAGEVAYFDDLRQVVDKGALSGLTADAPLTATMVGSDGFSVTGTLAAGESKTVTYSVKVNADVVGGVFVNNFVVPGTTPPVDPPEVCDPATQLCTTHPVQVPGFTVAKTADPVSGTNVAAGQTITYTVTGANTGNTTLDPVVLTDDLSKVLDNATLVDGSLKATVDGVDATAPTLEGTTLSWTGALEAGKSVVLTYQVKINDGVAGGVLINNKVTGTAKPPTGPEITPPPVTTEHPVKVPGFTVAKTADPVSGTNVAAGQTITYTVTGANTGNTTLDPVVLTDDLSKVLDNAALVDGSLKATVDGVDATAPTLEGTTLSWTGALEAGKSVVLTYQVKINDGVAGGVLINNKVTGTAKPPTGPEITPPPVTTEHPVVSPKIAVVKSSDPVSGSNVVAGQDIKYTLTFTNTGNGAGEVAHFDDLRGLLDDADLVAGSLSADAPLTAAMVGTDGFSVTGTLAAGESKTVTYTVTVKADADRVAANADNTVLNFVVPGTTPPVDPPEVCDPATQLCTTHPVQVPGFTVAKTADPVSGTNVAAGQTITYTVTGANTGNTTLDPVVLTDDLSKVLDNAALVDGSLKATVDGVDATAPTLEGTTLSWTGALEAGKSVVLTYQVKINDGVAGGVLINNKVTGTAKPPTGPEITPPPVTTEHPVKVPGFTVAKTADPVSGTNVAAGQTITYTVTGANTGNTTLDPVVLTDDLSKVLDNAALVDGSLKATVDGVDATAPTLEGTTLSWTGALEAGKSVVLTYQVKINDGVAGGVLINNKVTGTAKPPTGPEITPPPVTTEHPVDGTPAIEVLKSSDPSTTNRVVGGQEITYTLTFKNVGTADGEISFYDDLTDVLDDAVMTKNPATTSTLVVSGVVDNVFTVTGKLAKGESATVTYTVKVNPEIGTLSGPGFTPGVLNNYLVVGGENPPVDCVPGDALCTEHPVDPPETTTTVPPTTTTTPPVTTEPCVPPTTTTRMVPTTTVATTTASATTAGDADVTGTEESTTTEETTTEETTTEEVVAEEIVDPCGVTTTTPPTTTPPVTTVPPTTTVPNTTVPVTPTIIIPPIVVVPPIVVPPTVPGQPVPSTVPGQPKPPTANPGQPGQPKPPTSAPQGGTINSGGGAGESGVNTGLLAAGGLVLLLALGTGVVLLTRKRREDGDN</sequence>
<evidence type="ECO:0000259" key="3">
    <source>
        <dbReference type="Pfam" id="PF25549"/>
    </source>
</evidence>
<dbReference type="Gene3D" id="2.60.40.740">
    <property type="match status" value="7"/>
</dbReference>
<feature type="domain" description="DUF7927" evidence="3">
    <location>
        <begin position="971"/>
        <end position="1101"/>
    </location>
</feature>
<feature type="domain" description="DUF7927" evidence="3">
    <location>
        <begin position="435"/>
        <end position="557"/>
    </location>
</feature>
<accession>C0ZVH9</accession>
<reference evidence="5" key="1">
    <citation type="submission" date="2005-03" db="EMBL/GenBank/DDBJ databases">
        <title>Comparison of the complete genome sequences of Rhodococcus erythropolis PR4 and Rhodococcus opacus B4.</title>
        <authorList>
            <person name="Takarada H."/>
            <person name="Sekine M."/>
            <person name="Hosoyama A."/>
            <person name="Yamada R."/>
            <person name="Fujisawa T."/>
            <person name="Omata S."/>
            <person name="Shimizu A."/>
            <person name="Tsukatani N."/>
            <person name="Tanikawa S."/>
            <person name="Fujita N."/>
            <person name="Harayama S."/>
        </authorList>
    </citation>
    <scope>NUCLEOTIDE SEQUENCE [LARGE SCALE GENOMIC DNA]</scope>
    <source>
        <strain evidence="5">PR4 / NBRC 100887</strain>
    </source>
</reference>
<name>C0ZVH9_RHOE4</name>
<evidence type="ECO:0000256" key="2">
    <source>
        <dbReference type="SAM" id="Phobius"/>
    </source>
</evidence>
<feature type="domain" description="DUF7927" evidence="3">
    <location>
        <begin position="1798"/>
        <end position="1930"/>
    </location>
</feature>
<feature type="domain" description="DUF7927" evidence="3">
    <location>
        <begin position="562"/>
        <end position="692"/>
    </location>
</feature>
<feature type="domain" description="DUF7927" evidence="3">
    <location>
        <begin position="1517"/>
        <end position="1654"/>
    </location>
</feature>
<dbReference type="PANTHER" id="PTHR34819">
    <property type="entry name" value="LARGE CYSTEINE-RICH PERIPLASMIC PROTEIN OMCB"/>
    <property type="match status" value="1"/>
</dbReference>
<dbReference type="InterPro" id="IPR057687">
    <property type="entry name" value="DUF7927"/>
</dbReference>
<keyword evidence="2" id="KW-0812">Transmembrane</keyword>
<reference evidence="4 5" key="2">
    <citation type="journal article" date="2006" name="Environ. Microbiol.">
        <title>Sequence analysis of three plasmids harboured in Rhodococcus erythropolis strain PR4.</title>
        <authorList>
            <person name="Sekine M."/>
            <person name="Tanikawa S."/>
            <person name="Omata S."/>
            <person name="Saito M."/>
            <person name="Fujisawa T."/>
            <person name="Tsukatani N."/>
            <person name="Tajima T."/>
            <person name="Sekigawa T."/>
            <person name="Kosugi H."/>
            <person name="Matsuo Y."/>
            <person name="Nishiko R."/>
            <person name="Imamura K."/>
            <person name="Ito M."/>
            <person name="Narita H."/>
            <person name="Tago S."/>
            <person name="Fujita N."/>
            <person name="Harayama S."/>
        </authorList>
    </citation>
    <scope>NUCLEOTIDE SEQUENCE [LARGE SCALE GENOMIC DNA]</scope>
    <source>
        <strain evidence="5">PR4 / NBRC 100887</strain>
    </source>
</reference>
<proteinExistence type="predicted"/>
<feature type="transmembrane region" description="Helical" evidence="2">
    <location>
        <begin position="2260"/>
        <end position="2279"/>
    </location>
</feature>
<organism evidence="4 5">
    <name type="scientific">Rhodococcus erythropolis (strain PR4 / NBRC 100887)</name>
    <dbReference type="NCBI Taxonomy" id="234621"/>
    <lineage>
        <taxon>Bacteria</taxon>
        <taxon>Bacillati</taxon>
        <taxon>Actinomycetota</taxon>
        <taxon>Actinomycetes</taxon>
        <taxon>Mycobacteriales</taxon>
        <taxon>Nocardiaceae</taxon>
        <taxon>Rhodococcus</taxon>
        <taxon>Rhodococcus erythropolis group</taxon>
    </lineage>
</organism>
<keyword evidence="2" id="KW-1133">Transmembrane helix</keyword>
<feature type="domain" description="DUF7927" evidence="3">
    <location>
        <begin position="1660"/>
        <end position="1792"/>
    </location>
</feature>
<dbReference type="InterPro" id="IPR026466">
    <property type="entry name" value="Fim_isopep_form_D2_dom"/>
</dbReference>
<dbReference type="PANTHER" id="PTHR34819:SF3">
    <property type="entry name" value="CELL SURFACE PROTEIN"/>
    <property type="match status" value="1"/>
</dbReference>
<dbReference type="RefSeq" id="WP_020909814.1">
    <property type="nucleotide sequence ID" value="NC_012490.1"/>
</dbReference>
<dbReference type="Proteomes" id="UP000002204">
    <property type="component" value="Chromosome"/>
</dbReference>
<dbReference type="NCBIfam" id="TIGR01451">
    <property type="entry name" value="B_ant_repeat"/>
    <property type="match status" value="6"/>
</dbReference>
<feature type="domain" description="DUF7927" evidence="3">
    <location>
        <begin position="698"/>
        <end position="824"/>
    </location>
</feature>
<protein>
    <recommendedName>
        <fullName evidence="3">DUF7927 domain-containing protein</fullName>
    </recommendedName>
</protein>
<dbReference type="Pfam" id="PF25549">
    <property type="entry name" value="DUF7927"/>
    <property type="match status" value="12"/>
</dbReference>
<evidence type="ECO:0000313" key="5">
    <source>
        <dbReference type="Proteomes" id="UP000002204"/>
    </source>
</evidence>
<feature type="domain" description="DUF7927" evidence="3">
    <location>
        <begin position="834"/>
        <end position="966"/>
    </location>
</feature>
<feature type="compositionally biased region" description="Low complexity" evidence="1">
    <location>
        <begin position="2158"/>
        <end position="2176"/>
    </location>
</feature>
<feature type="domain" description="DUF7927" evidence="3">
    <location>
        <begin position="1242"/>
        <end position="1374"/>
    </location>
</feature>
<feature type="domain" description="DUF7927" evidence="3">
    <location>
        <begin position="1380"/>
        <end position="1512"/>
    </location>
</feature>
<evidence type="ECO:0000313" key="4">
    <source>
        <dbReference type="EMBL" id="BAH36673.1"/>
    </source>
</evidence>
<evidence type="ECO:0000256" key="1">
    <source>
        <dbReference type="SAM" id="MobiDB-lite"/>
    </source>
</evidence>
<gene>
    <name evidence="4" type="ordered locus">RER_59650</name>
</gene>
<dbReference type="InterPro" id="IPR051172">
    <property type="entry name" value="Chlamydia_OmcB"/>
</dbReference>
<dbReference type="InterPro" id="IPR047589">
    <property type="entry name" value="DUF11_rpt"/>
</dbReference>